<evidence type="ECO:0000313" key="1">
    <source>
        <dbReference type="EMBL" id="RID88953.1"/>
    </source>
</evidence>
<reference evidence="1 2" key="1">
    <citation type="submission" date="2018-08" db="EMBL/GenBank/DDBJ databases">
        <title>Bacillus jemisoniae sp. nov., Bacillus chryseoplanitiae sp. nov., Bacillus resnikiae sp. nov., and Bacillus frankliniae sp. nov., isolated from Viking spacecraft and associated surfaces.</title>
        <authorList>
            <person name="Seuylemezian A."/>
            <person name="Vaishampayan P."/>
        </authorList>
    </citation>
    <scope>NUCLEOTIDE SEQUENCE [LARGE SCALE GENOMIC DNA]</scope>
    <source>
        <strain evidence="1 2">JJ-247</strain>
    </source>
</reference>
<name>A0A398BNK8_9BACI</name>
<sequence length="63" mass="7340">MINETLEFYKSKLSRKEALLSKLQAKENNLDYEMAPNETIQLHVLQAEVRMLKEFVEDLGDLA</sequence>
<evidence type="ECO:0000313" key="2">
    <source>
        <dbReference type="Proteomes" id="UP000265816"/>
    </source>
</evidence>
<comment type="caution">
    <text evidence="1">The sequence shown here is derived from an EMBL/GenBank/DDBJ whole genome shotgun (WGS) entry which is preliminary data.</text>
</comment>
<keyword evidence="2" id="KW-1185">Reference proteome</keyword>
<dbReference type="RefSeq" id="WP_119110865.1">
    <property type="nucleotide sequence ID" value="NZ_CBCSEO010000001.1"/>
</dbReference>
<proteinExistence type="predicted"/>
<dbReference type="AlphaFoldDB" id="A0A398BNK8"/>
<protein>
    <submittedName>
        <fullName evidence="1">Uncharacterized protein</fullName>
    </submittedName>
</protein>
<organism evidence="1 2">
    <name type="scientific">Mesobacillus zeae</name>
    <dbReference type="NCBI Taxonomy" id="1917180"/>
    <lineage>
        <taxon>Bacteria</taxon>
        <taxon>Bacillati</taxon>
        <taxon>Bacillota</taxon>
        <taxon>Bacilli</taxon>
        <taxon>Bacillales</taxon>
        <taxon>Bacillaceae</taxon>
        <taxon>Mesobacillus</taxon>
    </lineage>
</organism>
<dbReference type="Proteomes" id="UP000265816">
    <property type="component" value="Unassembled WGS sequence"/>
</dbReference>
<dbReference type="EMBL" id="QWVT01000001">
    <property type="protein sequence ID" value="RID88953.1"/>
    <property type="molecule type" value="Genomic_DNA"/>
</dbReference>
<gene>
    <name evidence="1" type="ORF">D1970_00175</name>
</gene>
<accession>A0A398BNK8</accession>